<dbReference type="Proteomes" id="UP001201812">
    <property type="component" value="Unassembled WGS sequence"/>
</dbReference>
<accession>A0AAD4MZ30</accession>
<evidence type="ECO:0000256" key="6">
    <source>
        <dbReference type="ARBA" id="ARBA00023136"/>
    </source>
</evidence>
<evidence type="ECO:0000256" key="1">
    <source>
        <dbReference type="ARBA" id="ARBA00004479"/>
    </source>
</evidence>
<gene>
    <name evidence="12" type="ORF">DdX_10170</name>
</gene>
<keyword evidence="4 10" id="KW-0732">Signal</keyword>
<dbReference type="EMBL" id="JAKKPZ010000022">
    <property type="protein sequence ID" value="KAI1711296.1"/>
    <property type="molecule type" value="Genomic_DNA"/>
</dbReference>
<feature type="signal peptide" evidence="10">
    <location>
        <begin position="1"/>
        <end position="18"/>
    </location>
</feature>
<evidence type="ECO:0000256" key="4">
    <source>
        <dbReference type="ARBA" id="ARBA00022729"/>
    </source>
</evidence>
<dbReference type="InterPro" id="IPR009038">
    <property type="entry name" value="GOLD_dom"/>
</dbReference>
<dbReference type="InterPro" id="IPR015720">
    <property type="entry name" value="Emp24-like"/>
</dbReference>
<keyword evidence="6 9" id="KW-0472">Membrane</keyword>
<evidence type="ECO:0000313" key="13">
    <source>
        <dbReference type="Proteomes" id="UP001201812"/>
    </source>
</evidence>
<keyword evidence="3 8" id="KW-0812">Transmembrane</keyword>
<dbReference type="AlphaFoldDB" id="A0AAD4MZ30"/>
<dbReference type="PROSITE" id="PS50866">
    <property type="entry name" value="GOLD"/>
    <property type="match status" value="1"/>
</dbReference>
<dbReference type="InterPro" id="IPR036598">
    <property type="entry name" value="GOLD_dom_sf"/>
</dbReference>
<reference evidence="12" key="1">
    <citation type="submission" date="2022-01" db="EMBL/GenBank/DDBJ databases">
        <title>Genome Sequence Resource for Two Populations of Ditylenchus destructor, the Migratory Endoparasitic Phytonematode.</title>
        <authorList>
            <person name="Zhang H."/>
            <person name="Lin R."/>
            <person name="Xie B."/>
        </authorList>
    </citation>
    <scope>NUCLEOTIDE SEQUENCE</scope>
    <source>
        <strain evidence="12">BazhouSP</strain>
    </source>
</reference>
<keyword evidence="5 9" id="KW-1133">Transmembrane helix</keyword>
<evidence type="ECO:0000256" key="9">
    <source>
        <dbReference type="SAM" id="Phobius"/>
    </source>
</evidence>
<evidence type="ECO:0000256" key="7">
    <source>
        <dbReference type="ARBA" id="ARBA00037847"/>
    </source>
</evidence>
<dbReference type="SMART" id="SM01190">
    <property type="entry name" value="EMP24_GP25L"/>
    <property type="match status" value="1"/>
</dbReference>
<comment type="similarity">
    <text evidence="2 8">Belongs to the EMP24/GP25L family.</text>
</comment>
<dbReference type="GO" id="GO:0012505">
    <property type="term" value="C:endomembrane system"/>
    <property type="evidence" value="ECO:0007669"/>
    <property type="project" value="UniProtKB-SubCell"/>
</dbReference>
<protein>
    <submittedName>
        <fullName evidence="12">Emp24/gp25L/p24 family/GOLD domain-containing protein</fullName>
    </submittedName>
</protein>
<evidence type="ECO:0000313" key="12">
    <source>
        <dbReference type="EMBL" id="KAI1711296.1"/>
    </source>
</evidence>
<proteinExistence type="inferred from homology"/>
<comment type="caution">
    <text evidence="12">The sequence shown here is derived from an EMBL/GenBank/DDBJ whole genome shotgun (WGS) entry which is preliminary data.</text>
</comment>
<evidence type="ECO:0000259" key="11">
    <source>
        <dbReference type="PROSITE" id="PS50866"/>
    </source>
</evidence>
<dbReference type="SUPFAM" id="SSF101576">
    <property type="entry name" value="Supernatant protein factor (SPF), C-terminal domain"/>
    <property type="match status" value="1"/>
</dbReference>
<feature type="domain" description="GOLD" evidence="11">
    <location>
        <begin position="45"/>
        <end position="133"/>
    </location>
</feature>
<keyword evidence="13" id="KW-1185">Reference proteome</keyword>
<dbReference type="GO" id="GO:0016020">
    <property type="term" value="C:membrane"/>
    <property type="evidence" value="ECO:0007669"/>
    <property type="project" value="UniProtKB-SubCell"/>
</dbReference>
<evidence type="ECO:0000256" key="5">
    <source>
        <dbReference type="ARBA" id="ARBA00022989"/>
    </source>
</evidence>
<dbReference type="PANTHER" id="PTHR22811">
    <property type="entry name" value="TRANSMEMBRANE EMP24 DOMAIN-CONTAINING PROTEIN"/>
    <property type="match status" value="1"/>
</dbReference>
<sequence>MSLVIFLSFFSIFSLITSEEVYTNTNEHSQQEEIVMAVVVEPGKIECLYQTISNPKHVSFEIDYQVIEGGDNDITFMIKSPKGVVIAHGERTTDGTHKIEVDQEGNGRGDYAFCFDNSFSYQSAKRVFFELFLLDKDGNFLSDYDLKTLSKDQKYNAEFQVESFSKVTNKVKGNLNEVERLQSQLRAIEARDRAIMEANFERVNFWSVVHLLCLLFVAGVQVFTVRSLFLEDSKYGQFIRKGRFQD</sequence>
<evidence type="ECO:0000256" key="3">
    <source>
        <dbReference type="ARBA" id="ARBA00022692"/>
    </source>
</evidence>
<dbReference type="Pfam" id="PF01105">
    <property type="entry name" value="EMP24_GP25L"/>
    <property type="match status" value="1"/>
</dbReference>
<evidence type="ECO:0000256" key="10">
    <source>
        <dbReference type="SAM" id="SignalP"/>
    </source>
</evidence>
<evidence type="ECO:0000256" key="8">
    <source>
        <dbReference type="RuleBase" id="RU003827"/>
    </source>
</evidence>
<feature type="chain" id="PRO_5042163697" evidence="10">
    <location>
        <begin position="19"/>
        <end position="246"/>
    </location>
</feature>
<comment type="subcellular location">
    <subcellularLocation>
        <location evidence="7">Endomembrane system</location>
        <topology evidence="7">Single-pass membrane protein</topology>
    </subcellularLocation>
    <subcellularLocation>
        <location evidence="1 8">Membrane</location>
        <topology evidence="1 8">Single-pass type I membrane protein</topology>
    </subcellularLocation>
</comment>
<evidence type="ECO:0000256" key="2">
    <source>
        <dbReference type="ARBA" id="ARBA00007104"/>
    </source>
</evidence>
<feature type="transmembrane region" description="Helical" evidence="9">
    <location>
        <begin position="205"/>
        <end position="225"/>
    </location>
</feature>
<organism evidence="12 13">
    <name type="scientific">Ditylenchus destructor</name>
    <dbReference type="NCBI Taxonomy" id="166010"/>
    <lineage>
        <taxon>Eukaryota</taxon>
        <taxon>Metazoa</taxon>
        <taxon>Ecdysozoa</taxon>
        <taxon>Nematoda</taxon>
        <taxon>Chromadorea</taxon>
        <taxon>Rhabditida</taxon>
        <taxon>Tylenchina</taxon>
        <taxon>Tylenchomorpha</taxon>
        <taxon>Sphaerularioidea</taxon>
        <taxon>Anguinidae</taxon>
        <taxon>Anguininae</taxon>
        <taxon>Ditylenchus</taxon>
    </lineage>
</organism>
<name>A0AAD4MZ30_9BILA</name>